<dbReference type="AlphaFoldDB" id="A0A165XSX4"/>
<proteinExistence type="predicted"/>
<reference evidence="1 2" key="1">
    <citation type="journal article" date="2016" name="Mol. Biol. Evol.">
        <title>Comparative Genomics of Early-Diverging Mushroom-Forming Fungi Provides Insights into the Origins of Lignocellulose Decay Capabilities.</title>
        <authorList>
            <person name="Nagy L.G."/>
            <person name="Riley R."/>
            <person name="Tritt A."/>
            <person name="Adam C."/>
            <person name="Daum C."/>
            <person name="Floudas D."/>
            <person name="Sun H."/>
            <person name="Yadav J.S."/>
            <person name="Pangilinan J."/>
            <person name="Larsson K.H."/>
            <person name="Matsuura K."/>
            <person name="Barry K."/>
            <person name="Labutti K."/>
            <person name="Kuo R."/>
            <person name="Ohm R.A."/>
            <person name="Bhattacharya S.S."/>
            <person name="Shirouzu T."/>
            <person name="Yoshinaga Y."/>
            <person name="Martin F.M."/>
            <person name="Grigoriev I.V."/>
            <person name="Hibbett D.S."/>
        </authorList>
    </citation>
    <scope>NUCLEOTIDE SEQUENCE [LARGE SCALE GENOMIC DNA]</scope>
    <source>
        <strain evidence="1 2">HHB10207 ss-3</strain>
    </source>
</reference>
<dbReference type="Gene3D" id="3.40.50.300">
    <property type="entry name" value="P-loop containing nucleotide triphosphate hydrolases"/>
    <property type="match status" value="1"/>
</dbReference>
<dbReference type="InterPro" id="IPR027417">
    <property type="entry name" value="P-loop_NTPase"/>
</dbReference>
<evidence type="ECO:0000313" key="1">
    <source>
        <dbReference type="EMBL" id="KZT32509.1"/>
    </source>
</evidence>
<dbReference type="GO" id="GO:0005525">
    <property type="term" value="F:GTP binding"/>
    <property type="evidence" value="ECO:0007669"/>
    <property type="project" value="InterPro"/>
</dbReference>
<dbReference type="InterPro" id="IPR001806">
    <property type="entry name" value="Small_GTPase"/>
</dbReference>
<gene>
    <name evidence="1" type="ORF">SISSUDRAFT_1037683</name>
</gene>
<dbReference type="SMART" id="SM00174">
    <property type="entry name" value="RHO"/>
    <property type="match status" value="1"/>
</dbReference>
<sequence>MATEADRQKKYSLSKVHLHQVITKRSDDRYGGFSFAFLKDPIPFRSGPRCPHATANIVCISVLSRVEAESIQRRRAKTMWENMLEPPTILLGLDIEARSEPEVVHKLFLEPSLSTGKVGPVIPEEGERLAQEIGAVKYMECSVNDTAQVEALFQDALRIATRSPWNNLAEWVVAFQNSY</sequence>
<organism evidence="1 2">
    <name type="scientific">Sistotremastrum suecicum HHB10207 ss-3</name>
    <dbReference type="NCBI Taxonomy" id="1314776"/>
    <lineage>
        <taxon>Eukaryota</taxon>
        <taxon>Fungi</taxon>
        <taxon>Dikarya</taxon>
        <taxon>Basidiomycota</taxon>
        <taxon>Agaricomycotina</taxon>
        <taxon>Agaricomycetes</taxon>
        <taxon>Sistotremastrales</taxon>
        <taxon>Sistotremastraceae</taxon>
        <taxon>Sistotremastrum</taxon>
    </lineage>
</organism>
<name>A0A165XSX4_9AGAM</name>
<dbReference type="Proteomes" id="UP000076798">
    <property type="component" value="Unassembled WGS sequence"/>
</dbReference>
<evidence type="ECO:0000313" key="2">
    <source>
        <dbReference type="Proteomes" id="UP000076798"/>
    </source>
</evidence>
<dbReference type="SUPFAM" id="SSF52540">
    <property type="entry name" value="P-loop containing nucleoside triphosphate hydrolases"/>
    <property type="match status" value="1"/>
</dbReference>
<accession>A0A165XSX4</accession>
<dbReference type="OrthoDB" id="8830751at2759"/>
<dbReference type="EMBL" id="KV428324">
    <property type="protein sequence ID" value="KZT32509.1"/>
    <property type="molecule type" value="Genomic_DNA"/>
</dbReference>
<dbReference type="STRING" id="1314776.A0A165XSX4"/>
<dbReference type="GO" id="GO:0003924">
    <property type="term" value="F:GTPase activity"/>
    <property type="evidence" value="ECO:0007669"/>
    <property type="project" value="InterPro"/>
</dbReference>
<protein>
    <submittedName>
        <fullName evidence="1">Uncharacterized protein</fullName>
    </submittedName>
</protein>
<keyword evidence="2" id="KW-1185">Reference proteome</keyword>